<keyword evidence="2" id="KW-0812">Transmembrane</keyword>
<sequence length="218" mass="23876">MVPRRPALEVGCWSGRARVGWMCLNSCWMPTHARRSDRVGSRRDPSDGQVSLVIDFAIPLPRRGAGAFIVSDIGHSYLITLLHLWFTLLSYLSTMLVVLAVRRASTGKGCRSYLCRVGCTTVDAPILASDQLLVSGRPRRRGSCPRGRGRPPPPPPREDLLEVPDYGAEDEVLCSVAGLWWRWTERSSGIDLIELGLGNLIGAGADPTEWELGNLNGA</sequence>
<accession>A0A426X0H7</accession>
<dbReference type="EMBL" id="AMZH03030188">
    <property type="protein sequence ID" value="RRT32981.1"/>
    <property type="molecule type" value="Genomic_DNA"/>
</dbReference>
<keyword evidence="2" id="KW-0472">Membrane</keyword>
<dbReference type="AlphaFoldDB" id="A0A426X0H7"/>
<keyword evidence="2" id="KW-1133">Transmembrane helix</keyword>
<organism evidence="3 4">
    <name type="scientific">Ensete ventricosum</name>
    <name type="common">Abyssinian banana</name>
    <name type="synonym">Musa ensete</name>
    <dbReference type="NCBI Taxonomy" id="4639"/>
    <lineage>
        <taxon>Eukaryota</taxon>
        <taxon>Viridiplantae</taxon>
        <taxon>Streptophyta</taxon>
        <taxon>Embryophyta</taxon>
        <taxon>Tracheophyta</taxon>
        <taxon>Spermatophyta</taxon>
        <taxon>Magnoliopsida</taxon>
        <taxon>Liliopsida</taxon>
        <taxon>Zingiberales</taxon>
        <taxon>Musaceae</taxon>
        <taxon>Ensete</taxon>
    </lineage>
</organism>
<evidence type="ECO:0000313" key="4">
    <source>
        <dbReference type="Proteomes" id="UP000287651"/>
    </source>
</evidence>
<feature type="transmembrane region" description="Helical" evidence="2">
    <location>
        <begin position="77"/>
        <end position="101"/>
    </location>
</feature>
<comment type="caution">
    <text evidence="3">The sequence shown here is derived from an EMBL/GenBank/DDBJ whole genome shotgun (WGS) entry which is preliminary data.</text>
</comment>
<evidence type="ECO:0000256" key="2">
    <source>
        <dbReference type="SAM" id="Phobius"/>
    </source>
</evidence>
<gene>
    <name evidence="3" type="ORF">B296_00057268</name>
</gene>
<name>A0A426X0H7_ENSVE</name>
<feature type="compositionally biased region" description="Basic residues" evidence="1">
    <location>
        <begin position="137"/>
        <end position="149"/>
    </location>
</feature>
<protein>
    <submittedName>
        <fullName evidence="3">Uncharacterized protein</fullName>
    </submittedName>
</protein>
<evidence type="ECO:0000313" key="3">
    <source>
        <dbReference type="EMBL" id="RRT32981.1"/>
    </source>
</evidence>
<evidence type="ECO:0000256" key="1">
    <source>
        <dbReference type="SAM" id="MobiDB-lite"/>
    </source>
</evidence>
<reference evidence="3 4" key="1">
    <citation type="journal article" date="2014" name="Agronomy (Basel)">
        <title>A Draft Genome Sequence for Ensete ventricosum, the Drought-Tolerant Tree Against Hunger.</title>
        <authorList>
            <person name="Harrison J."/>
            <person name="Moore K.A."/>
            <person name="Paszkiewicz K."/>
            <person name="Jones T."/>
            <person name="Grant M."/>
            <person name="Ambacheew D."/>
            <person name="Muzemil S."/>
            <person name="Studholme D.J."/>
        </authorList>
    </citation>
    <scope>NUCLEOTIDE SEQUENCE [LARGE SCALE GENOMIC DNA]</scope>
</reference>
<feature type="region of interest" description="Disordered" evidence="1">
    <location>
        <begin position="136"/>
        <end position="158"/>
    </location>
</feature>
<dbReference type="Proteomes" id="UP000287651">
    <property type="component" value="Unassembled WGS sequence"/>
</dbReference>
<proteinExistence type="predicted"/>